<proteinExistence type="predicted"/>
<gene>
    <name evidence="2" type="ORF">FNYG_04588</name>
</gene>
<reference evidence="2 3" key="1">
    <citation type="submission" date="2017-06" db="EMBL/GenBank/DDBJ databases">
        <title>Genome of Fusarium nygamai isolate CS10214.</title>
        <authorList>
            <person name="Gardiner D.M."/>
            <person name="Obanor F."/>
            <person name="Kazan K."/>
        </authorList>
    </citation>
    <scope>NUCLEOTIDE SEQUENCE [LARGE SCALE GENOMIC DNA]</scope>
    <source>
        <strain evidence="2 3">CS10214</strain>
    </source>
</reference>
<feature type="compositionally biased region" description="Basic and acidic residues" evidence="1">
    <location>
        <begin position="247"/>
        <end position="256"/>
    </location>
</feature>
<feature type="region of interest" description="Disordered" evidence="1">
    <location>
        <begin position="133"/>
        <end position="168"/>
    </location>
</feature>
<evidence type="ECO:0000256" key="1">
    <source>
        <dbReference type="SAM" id="MobiDB-lite"/>
    </source>
</evidence>
<comment type="caution">
    <text evidence="2">The sequence shown here is derived from an EMBL/GenBank/DDBJ whole genome shotgun (WGS) entry which is preliminary data.</text>
</comment>
<feature type="region of interest" description="Disordered" evidence="1">
    <location>
        <begin position="1"/>
        <end position="51"/>
    </location>
</feature>
<dbReference type="AlphaFoldDB" id="A0A2K0WIB6"/>
<dbReference type="OrthoDB" id="3557758at2759"/>
<dbReference type="EMBL" id="MTQA01000063">
    <property type="protein sequence ID" value="PNP82027.1"/>
    <property type="molecule type" value="Genomic_DNA"/>
</dbReference>
<feature type="region of interest" description="Disordered" evidence="1">
    <location>
        <begin position="364"/>
        <end position="384"/>
    </location>
</feature>
<accession>A0A2K0WIB6</accession>
<dbReference type="Proteomes" id="UP000236664">
    <property type="component" value="Unassembled WGS sequence"/>
</dbReference>
<feature type="compositionally biased region" description="Low complexity" evidence="1">
    <location>
        <begin position="282"/>
        <end position="295"/>
    </location>
</feature>
<feature type="compositionally biased region" description="Polar residues" evidence="1">
    <location>
        <begin position="1"/>
        <end position="27"/>
    </location>
</feature>
<evidence type="ECO:0000313" key="3">
    <source>
        <dbReference type="Proteomes" id="UP000236664"/>
    </source>
</evidence>
<feature type="region of interest" description="Disordered" evidence="1">
    <location>
        <begin position="282"/>
        <end position="308"/>
    </location>
</feature>
<name>A0A2K0WIB6_GIBNY</name>
<evidence type="ECO:0000313" key="2">
    <source>
        <dbReference type="EMBL" id="PNP82027.1"/>
    </source>
</evidence>
<protein>
    <submittedName>
        <fullName evidence="2">Uncharacterized protein</fullName>
    </submittedName>
</protein>
<sequence>MEAFRNSSTGFQKSSSRLRLPTPSNVFSRGKKKRPVISGPIGPVKNSRGPDFTRSETLIIVPTIKDCSGSDESLSDKENVEAKKATRRLSASFSAQGSLASPPTVARSGLTATSSCNLNAASCSTSTKTRIPTTKFHLPTTKRTLSSPKPGLTTSSSHQHLSSAAPIKPLPTTSSFHSIYEDLSFESTVQDENVPPSNHKKSVLLEHAPQDSFQKNKSRLPKSRTLAVLSDLKTSISRSSLNSKLSSSRDSDDPSSRKTSASSTSSLFASTTSRLGLSRASLVSRSSSSSGTTATEVQPDPSHITASQPSAYWSGRFVSLHDRFLAEEYGNGEANAWDSSPGHPFQYHAMTTDRVAVNSRPTHLSHSTTTSALTSLTGTKPRTPPCNKDARCLRIFRHLESLCTTSEARRSLVAWQQSYARRVGKPQLLPQGGRMEDKNLMGKIFGTNPNKGGRRSLPAMSESREPIARKTKPVPVVRGRGKRVSIN</sequence>
<feature type="compositionally biased region" description="Low complexity" evidence="1">
    <location>
        <begin position="152"/>
        <end position="165"/>
    </location>
</feature>
<feature type="compositionally biased region" description="Low complexity" evidence="1">
    <location>
        <begin position="364"/>
        <end position="379"/>
    </location>
</feature>
<organism evidence="2 3">
    <name type="scientific">Gibberella nygamai</name>
    <name type="common">Bean root rot disease fungus</name>
    <name type="synonym">Fusarium nygamai</name>
    <dbReference type="NCBI Taxonomy" id="42673"/>
    <lineage>
        <taxon>Eukaryota</taxon>
        <taxon>Fungi</taxon>
        <taxon>Dikarya</taxon>
        <taxon>Ascomycota</taxon>
        <taxon>Pezizomycotina</taxon>
        <taxon>Sordariomycetes</taxon>
        <taxon>Hypocreomycetidae</taxon>
        <taxon>Hypocreales</taxon>
        <taxon>Nectriaceae</taxon>
        <taxon>Fusarium</taxon>
        <taxon>Fusarium fujikuroi species complex</taxon>
    </lineage>
</organism>
<feature type="region of interest" description="Disordered" evidence="1">
    <location>
        <begin position="239"/>
        <end position="265"/>
    </location>
</feature>
<keyword evidence="3" id="KW-1185">Reference proteome</keyword>
<feature type="region of interest" description="Disordered" evidence="1">
    <location>
        <begin position="445"/>
        <end position="465"/>
    </location>
</feature>